<dbReference type="GO" id="GO:0006313">
    <property type="term" value="P:DNA transposition"/>
    <property type="evidence" value="ECO:0007669"/>
    <property type="project" value="InterPro"/>
</dbReference>
<evidence type="ECO:0000259" key="1">
    <source>
        <dbReference type="Pfam" id="PF01548"/>
    </source>
</evidence>
<evidence type="ECO:0000259" key="2">
    <source>
        <dbReference type="Pfam" id="PF02371"/>
    </source>
</evidence>
<dbReference type="EMBL" id="VCKZ01000731">
    <property type="protein sequence ID" value="TMR22330.1"/>
    <property type="molecule type" value="Genomic_DNA"/>
</dbReference>
<dbReference type="InterPro" id="IPR002525">
    <property type="entry name" value="Transp_IS110-like_N"/>
</dbReference>
<dbReference type="RefSeq" id="WP_138642366.1">
    <property type="nucleotide sequence ID" value="NZ_VCKZ01000731.1"/>
</dbReference>
<reference evidence="3 4" key="1">
    <citation type="submission" date="2019-05" db="EMBL/GenBank/DDBJ databases">
        <title>Draft genome sequence of Actinomadura geliboluensis A8036.</title>
        <authorList>
            <person name="Saricaoglu S."/>
            <person name="Isik K."/>
        </authorList>
    </citation>
    <scope>NUCLEOTIDE SEQUENCE [LARGE SCALE GENOMIC DNA]</scope>
    <source>
        <strain evidence="3 4">A8036</strain>
    </source>
</reference>
<keyword evidence="4" id="KW-1185">Reference proteome</keyword>
<proteinExistence type="predicted"/>
<dbReference type="Pfam" id="PF02371">
    <property type="entry name" value="Transposase_20"/>
    <property type="match status" value="1"/>
</dbReference>
<evidence type="ECO:0000313" key="3">
    <source>
        <dbReference type="EMBL" id="TMR22330.1"/>
    </source>
</evidence>
<organism evidence="3 4">
    <name type="scientific">Actinomadura geliboluensis</name>
    <dbReference type="NCBI Taxonomy" id="882440"/>
    <lineage>
        <taxon>Bacteria</taxon>
        <taxon>Bacillati</taxon>
        <taxon>Actinomycetota</taxon>
        <taxon>Actinomycetes</taxon>
        <taxon>Streptosporangiales</taxon>
        <taxon>Thermomonosporaceae</taxon>
        <taxon>Actinomadura</taxon>
    </lineage>
</organism>
<name>A0A5S4G8N4_9ACTN</name>
<dbReference type="PANTHER" id="PTHR33055:SF3">
    <property type="entry name" value="PUTATIVE TRANSPOSASE FOR IS117-RELATED"/>
    <property type="match status" value="1"/>
</dbReference>
<dbReference type="NCBIfam" id="NF033542">
    <property type="entry name" value="transpos_IS110"/>
    <property type="match status" value="1"/>
</dbReference>
<dbReference type="OrthoDB" id="3188901at2"/>
<dbReference type="Pfam" id="PF01548">
    <property type="entry name" value="DEDD_Tnp_IS110"/>
    <property type="match status" value="1"/>
</dbReference>
<accession>A0A5S4G8N4</accession>
<dbReference type="InterPro" id="IPR047650">
    <property type="entry name" value="Transpos_IS110"/>
</dbReference>
<dbReference type="AlphaFoldDB" id="A0A5S4G8N4"/>
<feature type="domain" description="Transposase IS116/IS110/IS902 C-terminal" evidence="2">
    <location>
        <begin position="270"/>
        <end position="358"/>
    </location>
</feature>
<dbReference type="GO" id="GO:0004803">
    <property type="term" value="F:transposase activity"/>
    <property type="evidence" value="ECO:0007669"/>
    <property type="project" value="InterPro"/>
</dbReference>
<protein>
    <submittedName>
        <fullName evidence="3">IS110 family transposase</fullName>
    </submittedName>
</protein>
<comment type="caution">
    <text evidence="3">The sequence shown here is derived from an EMBL/GenBank/DDBJ whole genome shotgun (WGS) entry which is preliminary data.</text>
</comment>
<sequence>MAATDVVWVGIDAGKTSHHAAAIDATGKRLWSVKVGNGERQIEELIDRAAKTSGEVRWAVDLVSPPAALLLALLLTRGEKVVYVPGRVVHGMAGVFRGEGKTDAKDARIIADTARMRSDLTELTATDELVVELTRLTSYRADVMADWVRGVNRLRALLTSVFPALEAAFDYSTRSALILLTGFCTPAEIRRAGPGGVADYLREQGAWAKGIDKMADTAVQAAQEQTVALPGETTTALLVKRLARQLLDVDREIKDTDRLLTSRFRDHPQAHIIESLPGMGPILGAQFLVATDGRPLEAFASSGRLASYAGLVPVPRDSGRVTGNNHRPKRYHRPLRNVFYMMALSSLRTNGPSKVFYQRKRDENKIHTQALLALARRMVDVLWALLRDNRTFSPIPPSQVSAIAA</sequence>
<dbReference type="InterPro" id="IPR003346">
    <property type="entry name" value="Transposase_20"/>
</dbReference>
<evidence type="ECO:0000313" key="4">
    <source>
        <dbReference type="Proteomes" id="UP000305238"/>
    </source>
</evidence>
<dbReference type="PANTHER" id="PTHR33055">
    <property type="entry name" value="TRANSPOSASE FOR INSERTION SEQUENCE ELEMENT IS1111A"/>
    <property type="match status" value="1"/>
</dbReference>
<dbReference type="Proteomes" id="UP000305238">
    <property type="component" value="Unassembled WGS sequence"/>
</dbReference>
<gene>
    <name evidence="3" type="ORF">ETD96_43880</name>
</gene>
<dbReference type="GO" id="GO:0003677">
    <property type="term" value="F:DNA binding"/>
    <property type="evidence" value="ECO:0007669"/>
    <property type="project" value="InterPro"/>
</dbReference>
<feature type="domain" description="Transposase IS110-like N-terminal" evidence="1">
    <location>
        <begin position="9"/>
        <end position="163"/>
    </location>
</feature>